<dbReference type="GO" id="GO:0016020">
    <property type="term" value="C:membrane"/>
    <property type="evidence" value="ECO:0007669"/>
    <property type="project" value="UniProtKB-SubCell"/>
</dbReference>
<keyword evidence="3" id="KW-0217">Developmental protein</keyword>
<dbReference type="EMBL" id="CAJPEX010001063">
    <property type="protein sequence ID" value="CAG0918076.1"/>
    <property type="molecule type" value="Genomic_DNA"/>
</dbReference>
<comment type="similarity">
    <text evidence="2 9">Belongs to the EMP24/GP25L family.</text>
</comment>
<evidence type="ECO:0000256" key="2">
    <source>
        <dbReference type="ARBA" id="ARBA00007104"/>
    </source>
</evidence>
<comment type="subcellular location">
    <subcellularLocation>
        <location evidence="8">Endomembrane system</location>
        <topology evidence="8">Single-pass membrane protein</topology>
    </subcellularLocation>
    <subcellularLocation>
        <location evidence="1 9">Membrane</location>
        <topology evidence="1 9">Single-pass type I membrane protein</topology>
    </subcellularLocation>
</comment>
<evidence type="ECO:0000256" key="9">
    <source>
        <dbReference type="RuleBase" id="RU003827"/>
    </source>
</evidence>
<evidence type="ECO:0000256" key="6">
    <source>
        <dbReference type="ARBA" id="ARBA00022989"/>
    </source>
</evidence>
<keyword evidence="5 11" id="KW-0732">Signal</keyword>
<evidence type="ECO:0000256" key="10">
    <source>
        <dbReference type="SAM" id="Phobius"/>
    </source>
</evidence>
<accession>A0A7R9BNU4</accession>
<dbReference type="PANTHER" id="PTHR22811">
    <property type="entry name" value="TRANSMEMBRANE EMP24 DOMAIN-CONTAINING PROTEIN"/>
    <property type="match status" value="1"/>
</dbReference>
<proteinExistence type="inferred from homology"/>
<keyword evidence="14" id="KW-1185">Reference proteome</keyword>
<feature type="domain" description="GOLD" evidence="12">
    <location>
        <begin position="44"/>
        <end position="126"/>
    </location>
</feature>
<keyword evidence="7 10" id="KW-0472">Membrane</keyword>
<dbReference type="InterPro" id="IPR009038">
    <property type="entry name" value="GOLD_dom"/>
</dbReference>
<dbReference type="AlphaFoldDB" id="A0A7R9BNU4"/>
<dbReference type="SMART" id="SM01190">
    <property type="entry name" value="EMP24_GP25L"/>
    <property type="match status" value="1"/>
</dbReference>
<sequence>MNVYGLVLSILLCLGGTAANEAFSYDDVPGVAMEYRVFVDGGKEDCYYQYVHPGSSLYVSFWVIRGGDGMAGFAVKDPKGVVVLPYEWKKESEYEEQSSDGGYYEICVDNQFSRFASKLVNLYVTTFRYDQWEKYTADVEAIDANVANFTNTLQSVNVRIQTMLKYQQLSRSTESRDMSLLLANKAYVQFWSVAQCFVIMAAGGFQVYFVRKLFDTNPNRGRI</sequence>
<dbReference type="Pfam" id="PF01105">
    <property type="entry name" value="EMP24_GP25L"/>
    <property type="match status" value="1"/>
</dbReference>
<evidence type="ECO:0000256" key="8">
    <source>
        <dbReference type="ARBA" id="ARBA00037847"/>
    </source>
</evidence>
<protein>
    <recommendedName>
        <fullName evidence="12">GOLD domain-containing protein</fullName>
    </recommendedName>
</protein>
<evidence type="ECO:0000256" key="4">
    <source>
        <dbReference type="ARBA" id="ARBA00022692"/>
    </source>
</evidence>
<evidence type="ECO:0000256" key="5">
    <source>
        <dbReference type="ARBA" id="ARBA00022729"/>
    </source>
</evidence>
<feature type="chain" id="PRO_5036210153" description="GOLD domain-containing protein" evidence="11">
    <location>
        <begin position="20"/>
        <end position="223"/>
    </location>
</feature>
<reference evidence="13" key="1">
    <citation type="submission" date="2020-11" db="EMBL/GenBank/DDBJ databases">
        <authorList>
            <person name="Tran Van P."/>
        </authorList>
    </citation>
    <scope>NUCLEOTIDE SEQUENCE</scope>
</reference>
<keyword evidence="6 10" id="KW-1133">Transmembrane helix</keyword>
<dbReference type="SUPFAM" id="SSF101576">
    <property type="entry name" value="Supernatant protein factor (SPF), C-terminal domain"/>
    <property type="match status" value="1"/>
</dbReference>
<dbReference type="InterPro" id="IPR015720">
    <property type="entry name" value="Emp24-like"/>
</dbReference>
<evidence type="ECO:0000313" key="13">
    <source>
        <dbReference type="EMBL" id="CAD7277924.1"/>
    </source>
</evidence>
<organism evidence="13">
    <name type="scientific">Notodromas monacha</name>
    <dbReference type="NCBI Taxonomy" id="399045"/>
    <lineage>
        <taxon>Eukaryota</taxon>
        <taxon>Metazoa</taxon>
        <taxon>Ecdysozoa</taxon>
        <taxon>Arthropoda</taxon>
        <taxon>Crustacea</taxon>
        <taxon>Oligostraca</taxon>
        <taxon>Ostracoda</taxon>
        <taxon>Podocopa</taxon>
        <taxon>Podocopida</taxon>
        <taxon>Cypridocopina</taxon>
        <taxon>Cypridoidea</taxon>
        <taxon>Cyprididae</taxon>
        <taxon>Notodromas</taxon>
    </lineage>
</organism>
<name>A0A7R9BNU4_9CRUS</name>
<feature type="transmembrane region" description="Helical" evidence="10">
    <location>
        <begin position="190"/>
        <end position="210"/>
    </location>
</feature>
<dbReference type="EMBL" id="OA883100">
    <property type="protein sequence ID" value="CAD7277924.1"/>
    <property type="molecule type" value="Genomic_DNA"/>
</dbReference>
<feature type="signal peptide" evidence="11">
    <location>
        <begin position="1"/>
        <end position="19"/>
    </location>
</feature>
<keyword evidence="4 9" id="KW-0812">Transmembrane</keyword>
<dbReference type="GO" id="GO:0012505">
    <property type="term" value="C:endomembrane system"/>
    <property type="evidence" value="ECO:0007669"/>
    <property type="project" value="UniProtKB-SubCell"/>
</dbReference>
<evidence type="ECO:0000256" key="11">
    <source>
        <dbReference type="SAM" id="SignalP"/>
    </source>
</evidence>
<gene>
    <name evidence="13" type="ORF">NMOB1V02_LOCUS5643</name>
</gene>
<evidence type="ECO:0000313" key="14">
    <source>
        <dbReference type="Proteomes" id="UP000678499"/>
    </source>
</evidence>
<evidence type="ECO:0000256" key="1">
    <source>
        <dbReference type="ARBA" id="ARBA00004479"/>
    </source>
</evidence>
<evidence type="ECO:0000259" key="12">
    <source>
        <dbReference type="PROSITE" id="PS50866"/>
    </source>
</evidence>
<evidence type="ECO:0000256" key="7">
    <source>
        <dbReference type="ARBA" id="ARBA00023136"/>
    </source>
</evidence>
<dbReference type="Proteomes" id="UP000678499">
    <property type="component" value="Unassembled WGS sequence"/>
</dbReference>
<dbReference type="PROSITE" id="PS50866">
    <property type="entry name" value="GOLD"/>
    <property type="match status" value="1"/>
</dbReference>
<dbReference type="InterPro" id="IPR036598">
    <property type="entry name" value="GOLD_dom_sf"/>
</dbReference>
<dbReference type="OrthoDB" id="10037706at2759"/>
<evidence type="ECO:0000256" key="3">
    <source>
        <dbReference type="ARBA" id="ARBA00022473"/>
    </source>
</evidence>